<dbReference type="SUPFAM" id="SSF50630">
    <property type="entry name" value="Acid proteases"/>
    <property type="match status" value="1"/>
</dbReference>
<dbReference type="InterPro" id="IPR034122">
    <property type="entry name" value="Retropepsin-like_bacterial"/>
</dbReference>
<dbReference type="NCBIfam" id="TIGR02281">
    <property type="entry name" value="clan_AA_DTGA"/>
    <property type="match status" value="1"/>
</dbReference>
<dbReference type="InterPro" id="IPR011969">
    <property type="entry name" value="Clan_AA_Asp_peptidase_C"/>
</dbReference>
<keyword evidence="1" id="KW-1133">Transmembrane helix</keyword>
<evidence type="ECO:0000313" key="3">
    <source>
        <dbReference type="Proteomes" id="UP001595828"/>
    </source>
</evidence>
<dbReference type="GO" id="GO:0006508">
    <property type="term" value="P:proteolysis"/>
    <property type="evidence" value="ECO:0007669"/>
    <property type="project" value="UniProtKB-KW"/>
</dbReference>
<dbReference type="GO" id="GO:0008233">
    <property type="term" value="F:peptidase activity"/>
    <property type="evidence" value="ECO:0007669"/>
    <property type="project" value="UniProtKB-KW"/>
</dbReference>
<keyword evidence="2" id="KW-0645">Protease</keyword>
<evidence type="ECO:0000313" key="2">
    <source>
        <dbReference type="EMBL" id="MFC4296091.1"/>
    </source>
</evidence>
<reference evidence="3" key="1">
    <citation type="journal article" date="2019" name="Int. J. Syst. Evol. Microbiol.">
        <title>The Global Catalogue of Microorganisms (GCM) 10K type strain sequencing project: providing services to taxonomists for standard genome sequencing and annotation.</title>
        <authorList>
            <consortium name="The Broad Institute Genomics Platform"/>
            <consortium name="The Broad Institute Genome Sequencing Center for Infectious Disease"/>
            <person name="Wu L."/>
            <person name="Ma J."/>
        </authorList>
    </citation>
    <scope>NUCLEOTIDE SEQUENCE [LARGE SCALE GENOMIC DNA]</scope>
    <source>
        <strain evidence="3">CGMCC 1.12989</strain>
    </source>
</reference>
<comment type="caution">
    <text evidence="2">The sequence shown here is derived from an EMBL/GenBank/DDBJ whole genome shotgun (WGS) entry which is preliminary data.</text>
</comment>
<keyword evidence="3" id="KW-1185">Reference proteome</keyword>
<name>A0ABV8RRR4_9SPHN</name>
<gene>
    <name evidence="2" type="ORF">ACFO0A_13610</name>
</gene>
<proteinExistence type="predicted"/>
<keyword evidence="1" id="KW-0812">Transmembrane</keyword>
<keyword evidence="2" id="KW-0378">Hydrolase</keyword>
<dbReference type="Gene3D" id="2.40.70.10">
    <property type="entry name" value="Acid Proteases"/>
    <property type="match status" value="1"/>
</dbReference>
<dbReference type="InterPro" id="IPR001969">
    <property type="entry name" value="Aspartic_peptidase_AS"/>
</dbReference>
<dbReference type="Pfam" id="PF13975">
    <property type="entry name" value="gag-asp_proteas"/>
    <property type="match status" value="1"/>
</dbReference>
<dbReference type="InterPro" id="IPR021109">
    <property type="entry name" value="Peptidase_aspartic_dom_sf"/>
</dbReference>
<sequence>MDISLSDLPSWAGTLLQSQLLAAALAAMALSTLGGLIRRPLPHLGRVLRFGGNLALLGVLGLTALQVMRISNPSFELALPGLGMPRQSVEGQETHIPMGPDGHFWVEALVNGEPRRFLVDTGATLTAVSQDWARQGGINPAEGRMPVQLRTANGSLPAQLGTIRELAFGNIVARDLDAVIAPGMEGVNVLGMNFLSRLKGWRVEEGVLILEPRVPQEG</sequence>
<evidence type="ECO:0000256" key="1">
    <source>
        <dbReference type="SAM" id="Phobius"/>
    </source>
</evidence>
<accession>A0ABV8RRR4</accession>
<organism evidence="2 3">
    <name type="scientific">Novosphingobium tardum</name>
    <dbReference type="NCBI Taxonomy" id="1538021"/>
    <lineage>
        <taxon>Bacteria</taxon>
        <taxon>Pseudomonadati</taxon>
        <taxon>Pseudomonadota</taxon>
        <taxon>Alphaproteobacteria</taxon>
        <taxon>Sphingomonadales</taxon>
        <taxon>Sphingomonadaceae</taxon>
        <taxon>Novosphingobium</taxon>
    </lineage>
</organism>
<dbReference type="RefSeq" id="WP_379539541.1">
    <property type="nucleotide sequence ID" value="NZ_JBHSDR010000006.1"/>
</dbReference>
<feature type="transmembrane region" description="Helical" evidence="1">
    <location>
        <begin position="50"/>
        <end position="68"/>
    </location>
</feature>
<feature type="transmembrane region" description="Helical" evidence="1">
    <location>
        <begin position="20"/>
        <end position="38"/>
    </location>
</feature>
<keyword evidence="1" id="KW-0472">Membrane</keyword>
<dbReference type="EMBL" id="JBHSDR010000006">
    <property type="protein sequence ID" value="MFC4296091.1"/>
    <property type="molecule type" value="Genomic_DNA"/>
</dbReference>
<dbReference type="CDD" id="cd05483">
    <property type="entry name" value="retropepsin_like_bacteria"/>
    <property type="match status" value="1"/>
</dbReference>
<dbReference type="PROSITE" id="PS00141">
    <property type="entry name" value="ASP_PROTEASE"/>
    <property type="match status" value="1"/>
</dbReference>
<protein>
    <submittedName>
        <fullName evidence="2">TIGR02281 family clan AA aspartic protease</fullName>
    </submittedName>
</protein>
<dbReference type="Proteomes" id="UP001595828">
    <property type="component" value="Unassembled WGS sequence"/>
</dbReference>